<feature type="non-terminal residue" evidence="1">
    <location>
        <position position="51"/>
    </location>
</feature>
<dbReference type="Proteomes" id="UP000265520">
    <property type="component" value="Unassembled WGS sequence"/>
</dbReference>
<comment type="caution">
    <text evidence="1">The sequence shown here is derived from an EMBL/GenBank/DDBJ whole genome shotgun (WGS) entry which is preliminary data.</text>
</comment>
<protein>
    <submittedName>
        <fullName evidence="1">Uncharacterized protein</fullName>
    </submittedName>
</protein>
<dbReference type="AlphaFoldDB" id="A0A392S6T9"/>
<dbReference type="EMBL" id="LXQA010333710">
    <property type="protein sequence ID" value="MCI44663.1"/>
    <property type="molecule type" value="Genomic_DNA"/>
</dbReference>
<name>A0A392S6T9_9FABA</name>
<accession>A0A392S6T9</accession>
<sequence length="51" mass="5726">MRQTIRHPFSDFQSFSAASGGRSGDWRAVDDSGDKREVLLLRSGRVSCRVK</sequence>
<proteinExistence type="predicted"/>
<evidence type="ECO:0000313" key="2">
    <source>
        <dbReference type="Proteomes" id="UP000265520"/>
    </source>
</evidence>
<keyword evidence="2" id="KW-1185">Reference proteome</keyword>
<reference evidence="1 2" key="1">
    <citation type="journal article" date="2018" name="Front. Plant Sci.">
        <title>Red Clover (Trifolium pratense) and Zigzag Clover (T. medium) - A Picture of Genomic Similarities and Differences.</title>
        <authorList>
            <person name="Dluhosova J."/>
            <person name="Istvanek J."/>
            <person name="Nedelnik J."/>
            <person name="Repkova J."/>
        </authorList>
    </citation>
    <scope>NUCLEOTIDE SEQUENCE [LARGE SCALE GENOMIC DNA]</scope>
    <source>
        <strain evidence="2">cv. 10/8</strain>
        <tissue evidence="1">Leaf</tissue>
    </source>
</reference>
<evidence type="ECO:0000313" key="1">
    <source>
        <dbReference type="EMBL" id="MCI44663.1"/>
    </source>
</evidence>
<organism evidence="1 2">
    <name type="scientific">Trifolium medium</name>
    <dbReference type="NCBI Taxonomy" id="97028"/>
    <lineage>
        <taxon>Eukaryota</taxon>
        <taxon>Viridiplantae</taxon>
        <taxon>Streptophyta</taxon>
        <taxon>Embryophyta</taxon>
        <taxon>Tracheophyta</taxon>
        <taxon>Spermatophyta</taxon>
        <taxon>Magnoliopsida</taxon>
        <taxon>eudicotyledons</taxon>
        <taxon>Gunneridae</taxon>
        <taxon>Pentapetalae</taxon>
        <taxon>rosids</taxon>
        <taxon>fabids</taxon>
        <taxon>Fabales</taxon>
        <taxon>Fabaceae</taxon>
        <taxon>Papilionoideae</taxon>
        <taxon>50 kb inversion clade</taxon>
        <taxon>NPAAA clade</taxon>
        <taxon>Hologalegina</taxon>
        <taxon>IRL clade</taxon>
        <taxon>Trifolieae</taxon>
        <taxon>Trifolium</taxon>
    </lineage>
</organism>